<accession>A0A9P3B6D0</accession>
<organism evidence="2 3">
    <name type="scientific">Aspergillus pseudoviridinutans</name>
    <dbReference type="NCBI Taxonomy" id="1517512"/>
    <lineage>
        <taxon>Eukaryota</taxon>
        <taxon>Fungi</taxon>
        <taxon>Dikarya</taxon>
        <taxon>Ascomycota</taxon>
        <taxon>Pezizomycotina</taxon>
        <taxon>Eurotiomycetes</taxon>
        <taxon>Eurotiomycetidae</taxon>
        <taxon>Eurotiales</taxon>
        <taxon>Aspergillaceae</taxon>
        <taxon>Aspergillus</taxon>
        <taxon>Aspergillus subgen. Fumigati</taxon>
    </lineage>
</organism>
<reference evidence="2 3" key="1">
    <citation type="submission" date="2018-10" db="EMBL/GenBank/DDBJ databases">
        <title>Pan-genome distribution and transcriptional activeness of fungal secondary metabolism genes in Aspergillus section Fumigati.</title>
        <authorList>
            <person name="Takahashi H."/>
            <person name="Umemura M."/>
            <person name="Ninomiya A."/>
            <person name="Kusuya Y."/>
            <person name="Urayama S."/>
            <person name="Shimizu M."/>
            <person name="Watanabe A."/>
            <person name="Kamei K."/>
            <person name="Yaguchi T."/>
            <person name="Hagiwara D."/>
        </authorList>
    </citation>
    <scope>NUCLEOTIDE SEQUENCE [LARGE SCALE GENOMIC DNA]</scope>
    <source>
        <strain evidence="2 3">IFM 55266</strain>
    </source>
</reference>
<keyword evidence="3" id="KW-1185">Reference proteome</keyword>
<feature type="region of interest" description="Disordered" evidence="1">
    <location>
        <begin position="1"/>
        <end position="21"/>
    </location>
</feature>
<dbReference type="AlphaFoldDB" id="A0A9P3B6D0"/>
<dbReference type="Proteomes" id="UP001043456">
    <property type="component" value="Unassembled WGS sequence"/>
</dbReference>
<dbReference type="OrthoDB" id="10428276at2759"/>
<comment type="caution">
    <text evidence="2">The sequence shown here is derived from an EMBL/GenBank/DDBJ whole genome shotgun (WGS) entry which is preliminary data.</text>
</comment>
<evidence type="ECO:0000256" key="1">
    <source>
        <dbReference type="SAM" id="MobiDB-lite"/>
    </source>
</evidence>
<evidence type="ECO:0000313" key="2">
    <source>
        <dbReference type="EMBL" id="GIJ82713.1"/>
    </source>
</evidence>
<gene>
    <name evidence="2" type="ORF">Asppvi_001224</name>
</gene>
<sequence length="92" mass="9531">MSWDYDSQAKCGGSGPVSHAPRASELANIRSDYIHGPRCPLDHSSRLEELLVAVASVKLAFEAAAAPTVQVVGSPAAPATSLFGAFFGGLVF</sequence>
<dbReference type="GeneID" id="66999837"/>
<protein>
    <submittedName>
        <fullName evidence="2">Uncharacterized protein</fullName>
    </submittedName>
</protein>
<dbReference type="EMBL" id="BHVY01000001">
    <property type="protein sequence ID" value="GIJ82713.1"/>
    <property type="molecule type" value="Genomic_DNA"/>
</dbReference>
<evidence type="ECO:0000313" key="3">
    <source>
        <dbReference type="Proteomes" id="UP001043456"/>
    </source>
</evidence>
<name>A0A9P3B6D0_9EURO</name>
<proteinExistence type="predicted"/>
<dbReference type="RefSeq" id="XP_043153460.1">
    <property type="nucleotide sequence ID" value="XM_043297525.1"/>
</dbReference>